<keyword evidence="2" id="KW-0805">Transcription regulation</keyword>
<organism evidence="7 8">
    <name type="scientific">Archangium gephyra</name>
    <dbReference type="NCBI Taxonomy" id="48"/>
    <lineage>
        <taxon>Bacteria</taxon>
        <taxon>Pseudomonadati</taxon>
        <taxon>Myxococcota</taxon>
        <taxon>Myxococcia</taxon>
        <taxon>Myxococcales</taxon>
        <taxon>Cystobacterineae</taxon>
        <taxon>Archangiaceae</taxon>
        <taxon>Archangium</taxon>
    </lineage>
</organism>
<dbReference type="InterPro" id="IPR036388">
    <property type="entry name" value="WH-like_DNA-bd_sf"/>
</dbReference>
<keyword evidence="4" id="KW-0238">DNA-binding</keyword>
<dbReference type="Proteomes" id="UP000249061">
    <property type="component" value="Unassembled WGS sequence"/>
</dbReference>
<dbReference type="GO" id="GO:0006352">
    <property type="term" value="P:DNA-templated transcription initiation"/>
    <property type="evidence" value="ECO:0007669"/>
    <property type="project" value="InterPro"/>
</dbReference>
<dbReference type="Gene3D" id="1.10.10.10">
    <property type="entry name" value="Winged helix-like DNA-binding domain superfamily/Winged helix DNA-binding domain"/>
    <property type="match status" value="1"/>
</dbReference>
<evidence type="ECO:0000256" key="2">
    <source>
        <dbReference type="ARBA" id="ARBA00023015"/>
    </source>
</evidence>
<dbReference type="InterPro" id="IPR013249">
    <property type="entry name" value="RNA_pol_sigma70_r4_t2"/>
</dbReference>
<dbReference type="InterPro" id="IPR007627">
    <property type="entry name" value="RNA_pol_sigma70_r2"/>
</dbReference>
<evidence type="ECO:0000256" key="3">
    <source>
        <dbReference type="ARBA" id="ARBA00023082"/>
    </source>
</evidence>
<evidence type="ECO:0000256" key="1">
    <source>
        <dbReference type="ARBA" id="ARBA00010641"/>
    </source>
</evidence>
<sequence>MKLLKRAPEITPETPDEALVRRAQAGESAAFRALFERHVVAVRRFLRDLLRNTDAADDATQESFARAHAQLVKLTDYDRFKPWMLGIARNVAYESRRVRQHDVLEEDDDATPAAVIPSPDPEAMLLDAELEKHFTEALGHLSENRRAALLMRLDHGLAYEEIAAAFGWSIPTVKNEIHRARLKLRVHLLPHVTGERP</sequence>
<name>A0A2W5TI19_9BACT</name>
<keyword evidence="3" id="KW-0731">Sigma factor</keyword>
<dbReference type="PROSITE" id="PS00622">
    <property type="entry name" value="HTH_LUXR_1"/>
    <property type="match status" value="1"/>
</dbReference>
<feature type="domain" description="HTH luxR-type" evidence="6">
    <location>
        <begin position="156"/>
        <end position="183"/>
    </location>
</feature>
<dbReference type="PANTHER" id="PTHR43133:SF8">
    <property type="entry name" value="RNA POLYMERASE SIGMA FACTOR HI_1459-RELATED"/>
    <property type="match status" value="1"/>
</dbReference>
<dbReference type="EMBL" id="QFQP01000011">
    <property type="protein sequence ID" value="PZR12893.1"/>
    <property type="molecule type" value="Genomic_DNA"/>
</dbReference>
<gene>
    <name evidence="7" type="ORF">DI536_14920</name>
</gene>
<dbReference type="CDD" id="cd06171">
    <property type="entry name" value="Sigma70_r4"/>
    <property type="match status" value="1"/>
</dbReference>
<dbReference type="InterPro" id="IPR000792">
    <property type="entry name" value="Tscrpt_reg_LuxR_C"/>
</dbReference>
<dbReference type="AlphaFoldDB" id="A0A2W5TI19"/>
<dbReference type="SUPFAM" id="SSF88659">
    <property type="entry name" value="Sigma3 and sigma4 domains of RNA polymerase sigma factors"/>
    <property type="match status" value="1"/>
</dbReference>
<evidence type="ECO:0000256" key="5">
    <source>
        <dbReference type="ARBA" id="ARBA00023163"/>
    </source>
</evidence>
<dbReference type="InterPro" id="IPR039425">
    <property type="entry name" value="RNA_pol_sigma-70-like"/>
</dbReference>
<comment type="similarity">
    <text evidence="1">Belongs to the sigma-70 factor family. ECF subfamily.</text>
</comment>
<dbReference type="InterPro" id="IPR013324">
    <property type="entry name" value="RNA_pol_sigma_r3/r4-like"/>
</dbReference>
<proteinExistence type="inferred from homology"/>
<dbReference type="InterPro" id="IPR013325">
    <property type="entry name" value="RNA_pol_sigma_r2"/>
</dbReference>
<dbReference type="InterPro" id="IPR014284">
    <property type="entry name" value="RNA_pol_sigma-70_dom"/>
</dbReference>
<dbReference type="Gene3D" id="1.10.1740.10">
    <property type="match status" value="1"/>
</dbReference>
<evidence type="ECO:0000259" key="6">
    <source>
        <dbReference type="PROSITE" id="PS00622"/>
    </source>
</evidence>
<dbReference type="SUPFAM" id="SSF88946">
    <property type="entry name" value="Sigma2 domain of RNA polymerase sigma factors"/>
    <property type="match status" value="1"/>
</dbReference>
<evidence type="ECO:0000256" key="4">
    <source>
        <dbReference type="ARBA" id="ARBA00023125"/>
    </source>
</evidence>
<evidence type="ECO:0000313" key="8">
    <source>
        <dbReference type="Proteomes" id="UP000249061"/>
    </source>
</evidence>
<dbReference type="PANTHER" id="PTHR43133">
    <property type="entry name" value="RNA POLYMERASE ECF-TYPE SIGMA FACTO"/>
    <property type="match status" value="1"/>
</dbReference>
<accession>A0A2W5TI19</accession>
<reference evidence="7 8" key="1">
    <citation type="submission" date="2017-08" db="EMBL/GenBank/DDBJ databases">
        <title>Infants hospitalized years apart are colonized by the same room-sourced microbial strains.</title>
        <authorList>
            <person name="Brooks B."/>
            <person name="Olm M.R."/>
            <person name="Firek B.A."/>
            <person name="Baker R."/>
            <person name="Thomas B.C."/>
            <person name="Morowitz M.J."/>
            <person name="Banfield J.F."/>
        </authorList>
    </citation>
    <scope>NUCLEOTIDE SEQUENCE [LARGE SCALE GENOMIC DNA]</scope>
    <source>
        <strain evidence="7">S2_003_000_R2_14</strain>
    </source>
</reference>
<protein>
    <submittedName>
        <fullName evidence="7">RNA polymerase sigma factor</fullName>
    </submittedName>
</protein>
<evidence type="ECO:0000313" key="7">
    <source>
        <dbReference type="EMBL" id="PZR12893.1"/>
    </source>
</evidence>
<dbReference type="Pfam" id="PF04542">
    <property type="entry name" value="Sigma70_r2"/>
    <property type="match status" value="1"/>
</dbReference>
<dbReference type="GO" id="GO:0003677">
    <property type="term" value="F:DNA binding"/>
    <property type="evidence" value="ECO:0007669"/>
    <property type="project" value="UniProtKB-KW"/>
</dbReference>
<comment type="caution">
    <text evidence="7">The sequence shown here is derived from an EMBL/GenBank/DDBJ whole genome shotgun (WGS) entry which is preliminary data.</text>
</comment>
<dbReference type="NCBIfam" id="TIGR02937">
    <property type="entry name" value="sigma70-ECF"/>
    <property type="match status" value="1"/>
</dbReference>
<keyword evidence="5" id="KW-0804">Transcription</keyword>
<dbReference type="GO" id="GO:0016987">
    <property type="term" value="F:sigma factor activity"/>
    <property type="evidence" value="ECO:0007669"/>
    <property type="project" value="UniProtKB-KW"/>
</dbReference>
<dbReference type="Pfam" id="PF08281">
    <property type="entry name" value="Sigma70_r4_2"/>
    <property type="match status" value="1"/>
</dbReference>